<comment type="caution">
    <text evidence="2">The sequence shown here is derived from an EMBL/GenBank/DDBJ whole genome shotgun (WGS) entry which is preliminary data.</text>
</comment>
<accession>A0ABQ2KCV3</accession>
<feature type="region of interest" description="Disordered" evidence="1">
    <location>
        <begin position="18"/>
        <end position="51"/>
    </location>
</feature>
<sequence>MRHLERGCRAPEVALVRDRDEEPEMTQQIHSAIEPARTRRQPPIGHGRTTVPALVLSPTCVDIEGDSDSRVSGIGLTAAHGDLVQ</sequence>
<dbReference type="EMBL" id="BMNE01000002">
    <property type="protein sequence ID" value="GGN77564.1"/>
    <property type="molecule type" value="Genomic_DNA"/>
</dbReference>
<organism evidence="2 3">
    <name type="scientific">Nocardia rhizosphaerihabitans</name>
    <dbReference type="NCBI Taxonomy" id="1691570"/>
    <lineage>
        <taxon>Bacteria</taxon>
        <taxon>Bacillati</taxon>
        <taxon>Actinomycetota</taxon>
        <taxon>Actinomycetes</taxon>
        <taxon>Mycobacteriales</taxon>
        <taxon>Nocardiaceae</taxon>
        <taxon>Nocardia</taxon>
    </lineage>
</organism>
<reference evidence="3" key="1">
    <citation type="journal article" date="2019" name="Int. J. Syst. Evol. Microbiol.">
        <title>The Global Catalogue of Microorganisms (GCM) 10K type strain sequencing project: providing services to taxonomists for standard genome sequencing and annotation.</title>
        <authorList>
            <consortium name="The Broad Institute Genomics Platform"/>
            <consortium name="The Broad Institute Genome Sequencing Center for Infectious Disease"/>
            <person name="Wu L."/>
            <person name="Ma J."/>
        </authorList>
    </citation>
    <scope>NUCLEOTIDE SEQUENCE [LARGE SCALE GENOMIC DNA]</scope>
    <source>
        <strain evidence="3">CGMCC 4.7329</strain>
    </source>
</reference>
<evidence type="ECO:0000313" key="2">
    <source>
        <dbReference type="EMBL" id="GGN77564.1"/>
    </source>
</evidence>
<protein>
    <submittedName>
        <fullName evidence="2">Uncharacterized protein</fullName>
    </submittedName>
</protein>
<gene>
    <name evidence="2" type="ORF">GCM10011610_24120</name>
</gene>
<proteinExistence type="predicted"/>
<keyword evidence="3" id="KW-1185">Reference proteome</keyword>
<dbReference type="Proteomes" id="UP000658127">
    <property type="component" value="Unassembled WGS sequence"/>
</dbReference>
<name>A0ABQ2KCV3_9NOCA</name>
<evidence type="ECO:0000313" key="3">
    <source>
        <dbReference type="Proteomes" id="UP000658127"/>
    </source>
</evidence>
<evidence type="ECO:0000256" key="1">
    <source>
        <dbReference type="SAM" id="MobiDB-lite"/>
    </source>
</evidence>